<dbReference type="GO" id="GO:0006281">
    <property type="term" value="P:DNA repair"/>
    <property type="evidence" value="ECO:0007669"/>
    <property type="project" value="UniProtKB-KW"/>
</dbReference>
<evidence type="ECO:0000256" key="5">
    <source>
        <dbReference type="ARBA" id="ARBA00022603"/>
    </source>
</evidence>
<dbReference type="EMBL" id="SWFT01000027">
    <property type="protein sequence ID" value="KAA8907047.1"/>
    <property type="molecule type" value="Genomic_DNA"/>
</dbReference>
<dbReference type="VEuPathDB" id="FungiDB:DIURU_000731"/>
<keyword evidence="7" id="KW-0227">DNA damage</keyword>
<dbReference type="InterPro" id="IPR036217">
    <property type="entry name" value="MethylDNA_cys_MeTrfase_DNAb"/>
</dbReference>
<name>A0A642UWU4_DIURU</name>
<dbReference type="InterPro" id="IPR001497">
    <property type="entry name" value="MethylDNA_cys_MeTrfase_AS"/>
</dbReference>
<dbReference type="SUPFAM" id="SSF46767">
    <property type="entry name" value="Methylated DNA-protein cysteine methyltransferase, C-terminal domain"/>
    <property type="match status" value="1"/>
</dbReference>
<proteinExistence type="inferred from homology"/>
<comment type="caution">
    <text evidence="14">The sequence shown here is derived from an EMBL/GenBank/DDBJ whole genome shotgun (WGS) entry which is preliminary data.</text>
</comment>
<organism evidence="14 15">
    <name type="scientific">Diutina rugosa</name>
    <name type="common">Yeast</name>
    <name type="synonym">Candida rugosa</name>
    <dbReference type="NCBI Taxonomy" id="5481"/>
    <lineage>
        <taxon>Eukaryota</taxon>
        <taxon>Fungi</taxon>
        <taxon>Dikarya</taxon>
        <taxon>Ascomycota</taxon>
        <taxon>Saccharomycotina</taxon>
        <taxon>Pichiomycetes</taxon>
        <taxon>Debaryomycetaceae</taxon>
        <taxon>Diutina</taxon>
    </lineage>
</organism>
<dbReference type="GO" id="GO:0003908">
    <property type="term" value="F:methylated-DNA-[protein]-cysteine S-methyltransferase activity"/>
    <property type="evidence" value="ECO:0007669"/>
    <property type="project" value="UniProtKB-EC"/>
</dbReference>
<keyword evidence="15" id="KW-1185">Reference proteome</keyword>
<dbReference type="RefSeq" id="XP_034014398.1">
    <property type="nucleotide sequence ID" value="XM_034159012.1"/>
</dbReference>
<evidence type="ECO:0000313" key="15">
    <source>
        <dbReference type="Proteomes" id="UP000449547"/>
    </source>
</evidence>
<evidence type="ECO:0000256" key="6">
    <source>
        <dbReference type="ARBA" id="ARBA00022679"/>
    </source>
</evidence>
<evidence type="ECO:0000256" key="2">
    <source>
        <dbReference type="ARBA" id="ARBA00008711"/>
    </source>
</evidence>
<dbReference type="NCBIfam" id="TIGR00589">
    <property type="entry name" value="ogt"/>
    <property type="match status" value="1"/>
</dbReference>
<evidence type="ECO:0000256" key="7">
    <source>
        <dbReference type="ARBA" id="ARBA00022763"/>
    </source>
</evidence>
<evidence type="ECO:0000256" key="4">
    <source>
        <dbReference type="ARBA" id="ARBA00015377"/>
    </source>
</evidence>
<evidence type="ECO:0000256" key="9">
    <source>
        <dbReference type="ARBA" id="ARBA00030795"/>
    </source>
</evidence>
<accession>A0A642UWU4</accession>
<evidence type="ECO:0000256" key="12">
    <source>
        <dbReference type="ARBA" id="ARBA00049348"/>
    </source>
</evidence>
<dbReference type="PANTHER" id="PTHR10815">
    <property type="entry name" value="METHYLATED-DNA--PROTEIN-CYSTEINE METHYLTRANSFERASE"/>
    <property type="match status" value="1"/>
</dbReference>
<gene>
    <name evidence="14" type="ORF">DIURU_000731</name>
</gene>
<keyword evidence="5" id="KW-0489">Methyltransferase</keyword>
<evidence type="ECO:0000256" key="3">
    <source>
        <dbReference type="ARBA" id="ARBA00011918"/>
    </source>
</evidence>
<dbReference type="InterPro" id="IPR014048">
    <property type="entry name" value="MethylDNA_cys_MeTrfase_DNA-bd"/>
</dbReference>
<dbReference type="GeneID" id="54779384"/>
<reference evidence="14 15" key="1">
    <citation type="submission" date="2019-07" db="EMBL/GenBank/DDBJ databases">
        <title>Genome assembly of two rare yeast pathogens: Diutina rugosa and Trichomonascus ciferrii.</title>
        <authorList>
            <person name="Mixao V."/>
            <person name="Saus E."/>
            <person name="Hansen A."/>
            <person name="Lass-Flor C."/>
            <person name="Gabaldon T."/>
        </authorList>
    </citation>
    <scope>NUCLEOTIDE SEQUENCE [LARGE SCALE GENOMIC DNA]</scope>
    <source>
        <strain evidence="14 15">CBS 613</strain>
    </source>
</reference>
<evidence type="ECO:0000256" key="10">
    <source>
        <dbReference type="ARBA" id="ARBA00031621"/>
    </source>
</evidence>
<protein>
    <recommendedName>
        <fullName evidence="4">Methylated-DNA--protein-cysteine methyltransferase</fullName>
        <ecNumber evidence="3">2.1.1.63</ecNumber>
    </recommendedName>
    <alternativeName>
        <fullName evidence="9">6-O-methylguanine-DNA methyltransferase</fullName>
    </alternativeName>
    <alternativeName>
        <fullName evidence="11">DNA repair MTase</fullName>
    </alternativeName>
    <alternativeName>
        <fullName evidence="10">O-6-methylguanine-DNA-alkyltransferase</fullName>
    </alternativeName>
</protein>
<comment type="catalytic activity">
    <reaction evidence="1">
        <text>a 4-O-methyl-thymidine in DNA + L-cysteinyl-[protein] = a thymidine in DNA + S-methyl-L-cysteinyl-[protein]</text>
        <dbReference type="Rhea" id="RHEA:53428"/>
        <dbReference type="Rhea" id="RHEA-COMP:10131"/>
        <dbReference type="Rhea" id="RHEA-COMP:10132"/>
        <dbReference type="Rhea" id="RHEA-COMP:13555"/>
        <dbReference type="Rhea" id="RHEA-COMP:13556"/>
        <dbReference type="ChEBI" id="CHEBI:29950"/>
        <dbReference type="ChEBI" id="CHEBI:82612"/>
        <dbReference type="ChEBI" id="CHEBI:137386"/>
        <dbReference type="ChEBI" id="CHEBI:137387"/>
        <dbReference type="EC" id="2.1.1.63"/>
    </reaction>
</comment>
<evidence type="ECO:0000256" key="11">
    <source>
        <dbReference type="ARBA" id="ARBA00033095"/>
    </source>
</evidence>
<dbReference type="GO" id="GO:0032259">
    <property type="term" value="P:methylation"/>
    <property type="evidence" value="ECO:0007669"/>
    <property type="project" value="UniProtKB-KW"/>
</dbReference>
<dbReference type="AlphaFoldDB" id="A0A642UWU4"/>
<evidence type="ECO:0000313" key="14">
    <source>
        <dbReference type="EMBL" id="KAA8907047.1"/>
    </source>
</evidence>
<dbReference type="InterPro" id="IPR036388">
    <property type="entry name" value="WH-like_DNA-bd_sf"/>
</dbReference>
<dbReference type="Proteomes" id="UP000449547">
    <property type="component" value="Unassembled WGS sequence"/>
</dbReference>
<keyword evidence="6" id="KW-0808">Transferase</keyword>
<evidence type="ECO:0000256" key="8">
    <source>
        <dbReference type="ARBA" id="ARBA00023204"/>
    </source>
</evidence>
<dbReference type="OMA" id="YTFIETE"/>
<keyword evidence="8" id="KW-0234">DNA repair</keyword>
<sequence>MPVLYYAITSTPDAFAAVCVDSEGNLCYANMGTSASDVKTIMARDLSVVPQYQLTSHLPPDNPAIAETISQFEHVLANPASSATVKVKYILGTPFQRQVWDELRQIEAGTTTTYAALAKKLNTHPRALGSAVGANRIVIVVPCHRVLGSQKHLTGFRYGVGNKEYLLRKELGSSYDTIVTAH</sequence>
<dbReference type="CDD" id="cd06445">
    <property type="entry name" value="ATase"/>
    <property type="match status" value="1"/>
</dbReference>
<evidence type="ECO:0000256" key="1">
    <source>
        <dbReference type="ARBA" id="ARBA00001286"/>
    </source>
</evidence>
<feature type="domain" description="Methylated-DNA-[protein]-cysteine S-methyltransferase DNA binding" evidence="13">
    <location>
        <begin position="94"/>
        <end position="170"/>
    </location>
</feature>
<dbReference type="PANTHER" id="PTHR10815:SF13">
    <property type="entry name" value="METHYLATED-DNA--PROTEIN-CYSTEINE METHYLTRANSFERASE"/>
    <property type="match status" value="1"/>
</dbReference>
<dbReference type="OrthoDB" id="1907495at2759"/>
<dbReference type="Pfam" id="PF01035">
    <property type="entry name" value="DNA_binding_1"/>
    <property type="match status" value="1"/>
</dbReference>
<dbReference type="PROSITE" id="PS00374">
    <property type="entry name" value="MGMT"/>
    <property type="match status" value="1"/>
</dbReference>
<comment type="similarity">
    <text evidence="2">Belongs to the MGMT family.</text>
</comment>
<dbReference type="Gene3D" id="1.10.10.10">
    <property type="entry name" value="Winged helix-like DNA-binding domain superfamily/Winged helix DNA-binding domain"/>
    <property type="match status" value="1"/>
</dbReference>
<evidence type="ECO:0000259" key="13">
    <source>
        <dbReference type="Pfam" id="PF01035"/>
    </source>
</evidence>
<comment type="catalytic activity">
    <reaction evidence="12">
        <text>a 6-O-methyl-2'-deoxyguanosine in DNA + L-cysteinyl-[protein] = S-methyl-L-cysteinyl-[protein] + a 2'-deoxyguanosine in DNA</text>
        <dbReference type="Rhea" id="RHEA:24000"/>
        <dbReference type="Rhea" id="RHEA-COMP:10131"/>
        <dbReference type="Rhea" id="RHEA-COMP:10132"/>
        <dbReference type="Rhea" id="RHEA-COMP:11367"/>
        <dbReference type="Rhea" id="RHEA-COMP:11368"/>
        <dbReference type="ChEBI" id="CHEBI:29950"/>
        <dbReference type="ChEBI" id="CHEBI:82612"/>
        <dbReference type="ChEBI" id="CHEBI:85445"/>
        <dbReference type="ChEBI" id="CHEBI:85448"/>
        <dbReference type="EC" id="2.1.1.63"/>
    </reaction>
</comment>
<dbReference type="EC" id="2.1.1.63" evidence="3"/>